<reference evidence="3" key="2">
    <citation type="journal article" date="2017" name="Nat. Plants">
        <title>The Aegilops tauschii genome reveals multiple impacts of transposons.</title>
        <authorList>
            <person name="Zhao G."/>
            <person name="Zou C."/>
            <person name="Li K."/>
            <person name="Wang K."/>
            <person name="Li T."/>
            <person name="Gao L."/>
            <person name="Zhang X."/>
            <person name="Wang H."/>
            <person name="Yang Z."/>
            <person name="Liu X."/>
            <person name="Jiang W."/>
            <person name="Mao L."/>
            <person name="Kong X."/>
            <person name="Jiao Y."/>
            <person name="Jia J."/>
        </authorList>
    </citation>
    <scope>NUCLEOTIDE SEQUENCE [LARGE SCALE GENOMIC DNA]</scope>
    <source>
        <strain evidence="3">cv. AL8/78</strain>
    </source>
</reference>
<proteinExistence type="predicted"/>
<reference evidence="2" key="3">
    <citation type="journal article" date="2017" name="Nature">
        <title>Genome sequence of the progenitor of the wheat D genome Aegilops tauschii.</title>
        <authorList>
            <person name="Luo M.C."/>
            <person name="Gu Y.Q."/>
            <person name="Puiu D."/>
            <person name="Wang H."/>
            <person name="Twardziok S.O."/>
            <person name="Deal K.R."/>
            <person name="Huo N."/>
            <person name="Zhu T."/>
            <person name="Wang L."/>
            <person name="Wang Y."/>
            <person name="McGuire P.E."/>
            <person name="Liu S."/>
            <person name="Long H."/>
            <person name="Ramasamy R.K."/>
            <person name="Rodriguez J.C."/>
            <person name="Van S.L."/>
            <person name="Yuan L."/>
            <person name="Wang Z."/>
            <person name="Xia Z."/>
            <person name="Xiao L."/>
            <person name="Anderson O.D."/>
            <person name="Ouyang S."/>
            <person name="Liang Y."/>
            <person name="Zimin A.V."/>
            <person name="Pertea G."/>
            <person name="Qi P."/>
            <person name="Bennetzen J.L."/>
            <person name="Dai X."/>
            <person name="Dawson M.W."/>
            <person name="Muller H.G."/>
            <person name="Kugler K."/>
            <person name="Rivarola-Duarte L."/>
            <person name="Spannagl M."/>
            <person name="Mayer K.F.X."/>
            <person name="Lu F.H."/>
            <person name="Bevan M.W."/>
            <person name="Leroy P."/>
            <person name="Li P."/>
            <person name="You F.M."/>
            <person name="Sun Q."/>
            <person name="Liu Z."/>
            <person name="Lyons E."/>
            <person name="Wicker T."/>
            <person name="Salzberg S.L."/>
            <person name="Devos K.M."/>
            <person name="Dvorak J."/>
        </authorList>
    </citation>
    <scope>NUCLEOTIDE SEQUENCE [LARGE SCALE GENOMIC DNA]</scope>
    <source>
        <strain evidence="2">cv. AL8/78</strain>
    </source>
</reference>
<organism evidence="2 3">
    <name type="scientific">Aegilops tauschii subsp. strangulata</name>
    <name type="common">Goatgrass</name>
    <dbReference type="NCBI Taxonomy" id="200361"/>
    <lineage>
        <taxon>Eukaryota</taxon>
        <taxon>Viridiplantae</taxon>
        <taxon>Streptophyta</taxon>
        <taxon>Embryophyta</taxon>
        <taxon>Tracheophyta</taxon>
        <taxon>Spermatophyta</taxon>
        <taxon>Magnoliopsida</taxon>
        <taxon>Liliopsida</taxon>
        <taxon>Poales</taxon>
        <taxon>Poaceae</taxon>
        <taxon>BOP clade</taxon>
        <taxon>Pooideae</taxon>
        <taxon>Triticodae</taxon>
        <taxon>Triticeae</taxon>
        <taxon>Triticinae</taxon>
        <taxon>Aegilops</taxon>
    </lineage>
</organism>
<dbReference type="EnsemblPlants" id="AET7Gv20634800.10">
    <property type="protein sequence ID" value="AET7Gv20634800.10"/>
    <property type="gene ID" value="AET7Gv20634800"/>
</dbReference>
<evidence type="ECO:0000256" key="1">
    <source>
        <dbReference type="SAM" id="MobiDB-lite"/>
    </source>
</evidence>
<feature type="region of interest" description="Disordered" evidence="1">
    <location>
        <begin position="36"/>
        <end position="59"/>
    </location>
</feature>
<keyword evidence="3" id="KW-1185">Reference proteome</keyword>
<reference evidence="2" key="4">
    <citation type="submission" date="2019-03" db="UniProtKB">
        <authorList>
            <consortium name="EnsemblPlants"/>
        </authorList>
    </citation>
    <scope>IDENTIFICATION</scope>
</reference>
<sequence length="107" mass="12076">MLTLVLEHQKAKAWRIQTKREKGGNLNRSIQECISRTGSKQPEPISIEFPMPGDETNVPVKVRGKSKECTQKIPMVPQDSPAMCTRSKKINSARPSMSTRSKRRLSL</sequence>
<name>A0A453RMH8_AEGTS</name>
<dbReference type="AlphaFoldDB" id="A0A453RMH8"/>
<evidence type="ECO:0000313" key="3">
    <source>
        <dbReference type="Proteomes" id="UP000015105"/>
    </source>
</evidence>
<evidence type="ECO:0000313" key="2">
    <source>
        <dbReference type="EnsemblPlants" id="AET7Gv20634800.10"/>
    </source>
</evidence>
<reference evidence="3" key="1">
    <citation type="journal article" date="2014" name="Science">
        <title>Ancient hybridizations among the ancestral genomes of bread wheat.</title>
        <authorList>
            <consortium name="International Wheat Genome Sequencing Consortium,"/>
            <person name="Marcussen T."/>
            <person name="Sandve S.R."/>
            <person name="Heier L."/>
            <person name="Spannagl M."/>
            <person name="Pfeifer M."/>
            <person name="Jakobsen K.S."/>
            <person name="Wulff B.B."/>
            <person name="Steuernagel B."/>
            <person name="Mayer K.F."/>
            <person name="Olsen O.A."/>
        </authorList>
    </citation>
    <scope>NUCLEOTIDE SEQUENCE [LARGE SCALE GENOMIC DNA]</scope>
    <source>
        <strain evidence="3">cv. AL8/78</strain>
    </source>
</reference>
<reference evidence="2" key="5">
    <citation type="journal article" date="2021" name="G3 (Bethesda)">
        <title>Aegilops tauschii genome assembly Aet v5.0 features greater sequence contiguity and improved annotation.</title>
        <authorList>
            <person name="Wang L."/>
            <person name="Zhu T."/>
            <person name="Rodriguez J.C."/>
            <person name="Deal K.R."/>
            <person name="Dubcovsky J."/>
            <person name="McGuire P.E."/>
            <person name="Lux T."/>
            <person name="Spannagl M."/>
            <person name="Mayer K.F.X."/>
            <person name="Baldrich P."/>
            <person name="Meyers B.C."/>
            <person name="Huo N."/>
            <person name="Gu Y.Q."/>
            <person name="Zhou H."/>
            <person name="Devos K.M."/>
            <person name="Bennetzen J.L."/>
            <person name="Unver T."/>
            <person name="Budak H."/>
            <person name="Gulick P.J."/>
            <person name="Galiba G."/>
            <person name="Kalapos B."/>
            <person name="Nelson D.R."/>
            <person name="Li P."/>
            <person name="You F.M."/>
            <person name="Luo M.C."/>
            <person name="Dvorak J."/>
        </authorList>
    </citation>
    <scope>NUCLEOTIDE SEQUENCE [LARGE SCALE GENOMIC DNA]</scope>
    <source>
        <strain evidence="2">cv. AL8/78</strain>
    </source>
</reference>
<dbReference type="Proteomes" id="UP000015105">
    <property type="component" value="Chromosome 7D"/>
</dbReference>
<feature type="region of interest" description="Disordered" evidence="1">
    <location>
        <begin position="76"/>
        <end position="107"/>
    </location>
</feature>
<dbReference type="Gramene" id="AET7Gv20634800.10">
    <property type="protein sequence ID" value="AET7Gv20634800.10"/>
    <property type="gene ID" value="AET7Gv20634800"/>
</dbReference>
<protein>
    <submittedName>
        <fullName evidence="2">Uncharacterized protein</fullName>
    </submittedName>
</protein>
<accession>A0A453RMH8</accession>